<name>A0A3N0Y3D5_ANAGA</name>
<sequence>MEVRKKKVAAAGRVIMDVIQAEWEPLSHWELDQRLDRAVEEMIEADLVAQVQEQSASVTLQDSQQEDSTPPNKAQTATPRLLESGTPACALQRSHATEVMEANPTVQYVTNFLQSSNTSYSKNRLSGRARLSLSHTVLLSLTLLSKRISYRSVSSSFHLEKGNIHRIFFSFCDQVIAQKDRLIQWPIVNEALCMLSEPLIRNK</sequence>
<organism evidence="2 3">
    <name type="scientific">Anabarilius grahami</name>
    <name type="common">Kanglang fish</name>
    <name type="synonym">Barilius grahami</name>
    <dbReference type="NCBI Taxonomy" id="495550"/>
    <lineage>
        <taxon>Eukaryota</taxon>
        <taxon>Metazoa</taxon>
        <taxon>Chordata</taxon>
        <taxon>Craniata</taxon>
        <taxon>Vertebrata</taxon>
        <taxon>Euteleostomi</taxon>
        <taxon>Actinopterygii</taxon>
        <taxon>Neopterygii</taxon>
        <taxon>Teleostei</taxon>
        <taxon>Ostariophysi</taxon>
        <taxon>Cypriniformes</taxon>
        <taxon>Xenocyprididae</taxon>
        <taxon>Xenocypridinae</taxon>
        <taxon>Xenocypridinae incertae sedis</taxon>
        <taxon>Anabarilius</taxon>
    </lineage>
</organism>
<dbReference type="AlphaFoldDB" id="A0A3N0Y3D5"/>
<evidence type="ECO:0000313" key="2">
    <source>
        <dbReference type="EMBL" id="ROL28061.1"/>
    </source>
</evidence>
<feature type="compositionally biased region" description="Polar residues" evidence="1">
    <location>
        <begin position="54"/>
        <end position="78"/>
    </location>
</feature>
<evidence type="ECO:0000313" key="3">
    <source>
        <dbReference type="Proteomes" id="UP000281406"/>
    </source>
</evidence>
<keyword evidence="3" id="KW-1185">Reference proteome</keyword>
<dbReference type="EMBL" id="RJVU01053643">
    <property type="protein sequence ID" value="ROL28061.1"/>
    <property type="molecule type" value="Genomic_DNA"/>
</dbReference>
<comment type="caution">
    <text evidence="2">The sequence shown here is derived from an EMBL/GenBank/DDBJ whole genome shotgun (WGS) entry which is preliminary data.</text>
</comment>
<protein>
    <submittedName>
        <fullName evidence="2">Uncharacterized protein</fullName>
    </submittedName>
</protein>
<proteinExistence type="predicted"/>
<feature type="region of interest" description="Disordered" evidence="1">
    <location>
        <begin position="54"/>
        <end position="85"/>
    </location>
</feature>
<dbReference type="OrthoDB" id="2668416at2759"/>
<evidence type="ECO:0000256" key="1">
    <source>
        <dbReference type="SAM" id="MobiDB-lite"/>
    </source>
</evidence>
<gene>
    <name evidence="2" type="ORF">DPX16_11191</name>
</gene>
<dbReference type="Proteomes" id="UP000281406">
    <property type="component" value="Unassembled WGS sequence"/>
</dbReference>
<reference evidence="2 3" key="1">
    <citation type="submission" date="2018-10" db="EMBL/GenBank/DDBJ databases">
        <title>Genome assembly for a Yunnan-Guizhou Plateau 3E fish, Anabarilius grahami (Regan), and its evolutionary and genetic applications.</title>
        <authorList>
            <person name="Jiang W."/>
        </authorList>
    </citation>
    <scope>NUCLEOTIDE SEQUENCE [LARGE SCALE GENOMIC DNA]</scope>
    <source>
        <strain evidence="2">AG-KIZ</strain>
        <tissue evidence="2">Muscle</tissue>
    </source>
</reference>
<accession>A0A3N0Y3D5</accession>